<gene>
    <name evidence="1" type="ORF">BDP27DRAFT_1413750</name>
</gene>
<dbReference type="EMBL" id="JADNRY010000004">
    <property type="protein sequence ID" value="KAF9077326.1"/>
    <property type="molecule type" value="Genomic_DNA"/>
</dbReference>
<accession>A0A9P5UFI9</accession>
<comment type="caution">
    <text evidence="1">The sequence shown here is derived from an EMBL/GenBank/DDBJ whole genome shotgun (WGS) entry which is preliminary data.</text>
</comment>
<protein>
    <submittedName>
        <fullName evidence="1">Uncharacterized protein</fullName>
    </submittedName>
</protein>
<dbReference type="Proteomes" id="UP000772434">
    <property type="component" value="Unassembled WGS sequence"/>
</dbReference>
<organism evidence="1 2">
    <name type="scientific">Rhodocollybia butyracea</name>
    <dbReference type="NCBI Taxonomy" id="206335"/>
    <lineage>
        <taxon>Eukaryota</taxon>
        <taxon>Fungi</taxon>
        <taxon>Dikarya</taxon>
        <taxon>Basidiomycota</taxon>
        <taxon>Agaricomycotina</taxon>
        <taxon>Agaricomycetes</taxon>
        <taxon>Agaricomycetidae</taxon>
        <taxon>Agaricales</taxon>
        <taxon>Marasmiineae</taxon>
        <taxon>Omphalotaceae</taxon>
        <taxon>Rhodocollybia</taxon>
    </lineage>
</organism>
<reference evidence="1" key="1">
    <citation type="submission" date="2020-11" db="EMBL/GenBank/DDBJ databases">
        <authorList>
            <consortium name="DOE Joint Genome Institute"/>
            <person name="Ahrendt S."/>
            <person name="Riley R."/>
            <person name="Andreopoulos W."/>
            <person name="Labutti K."/>
            <person name="Pangilinan J."/>
            <person name="Ruiz-Duenas F.J."/>
            <person name="Barrasa J.M."/>
            <person name="Sanchez-Garcia M."/>
            <person name="Camarero S."/>
            <person name="Miyauchi S."/>
            <person name="Serrano A."/>
            <person name="Linde D."/>
            <person name="Babiker R."/>
            <person name="Drula E."/>
            <person name="Ayuso-Fernandez I."/>
            <person name="Pacheco R."/>
            <person name="Padilla G."/>
            <person name="Ferreira P."/>
            <person name="Barriuso J."/>
            <person name="Kellner H."/>
            <person name="Castanera R."/>
            <person name="Alfaro M."/>
            <person name="Ramirez L."/>
            <person name="Pisabarro A.G."/>
            <person name="Kuo A."/>
            <person name="Tritt A."/>
            <person name="Lipzen A."/>
            <person name="He G."/>
            <person name="Yan M."/>
            <person name="Ng V."/>
            <person name="Cullen D."/>
            <person name="Martin F."/>
            <person name="Rosso M.-N."/>
            <person name="Henrissat B."/>
            <person name="Hibbett D."/>
            <person name="Martinez A.T."/>
            <person name="Grigoriev I.V."/>
        </authorList>
    </citation>
    <scope>NUCLEOTIDE SEQUENCE</scope>
    <source>
        <strain evidence="1">AH 40177</strain>
    </source>
</reference>
<keyword evidence="2" id="KW-1185">Reference proteome</keyword>
<name>A0A9P5UFI9_9AGAR</name>
<evidence type="ECO:0000313" key="2">
    <source>
        <dbReference type="Proteomes" id="UP000772434"/>
    </source>
</evidence>
<dbReference type="AlphaFoldDB" id="A0A9P5UFI9"/>
<sequence length="260" mass="29092">MLHSQLLFQPSQALSPNKRALGVFQEAIEAKEILPMTGVLSDDFEYHDLAPIPPLQDSPWACEFASNSTTCTDSLVVEVHQIIKAADFIITNIGFYLATTIEYKCTQSPRVFQSRRLNIYKFEPPSGGSFFLASEEPAIGSIHRIKGMNHSAQLLQDGIITAVNKKIEDECLKGKKQSLKWMNECCGLTAALFLGFDESQLKYSPPKTASAERLKEGSQDDDLIPRHIPKCWDLEKGVLAEEGVQKPEEGRLQRLLHIFN</sequence>
<proteinExistence type="predicted"/>
<evidence type="ECO:0000313" key="1">
    <source>
        <dbReference type="EMBL" id="KAF9077326.1"/>
    </source>
</evidence>